<dbReference type="GO" id="GO:0034432">
    <property type="term" value="F:bis(5'-adenosyl)-pentaphosphatase activity"/>
    <property type="evidence" value="ECO:0007669"/>
    <property type="project" value="TreeGrafter"/>
</dbReference>
<dbReference type="InterPro" id="IPR015797">
    <property type="entry name" value="NUDIX_hydrolase-like_dom_sf"/>
</dbReference>
<evidence type="ECO:0000256" key="2">
    <source>
        <dbReference type="ARBA" id="ARBA00022801"/>
    </source>
</evidence>
<evidence type="ECO:0000313" key="6">
    <source>
        <dbReference type="Proteomes" id="UP000014540"/>
    </source>
</evidence>
<dbReference type="InterPro" id="IPR022927">
    <property type="entry name" value="RppH"/>
</dbReference>
<dbReference type="CDD" id="cd03671">
    <property type="entry name" value="NUDIX_Ap4A_hydrolase_plant_like"/>
    <property type="match status" value="1"/>
</dbReference>
<dbReference type="Proteomes" id="UP000014540">
    <property type="component" value="Unassembled WGS sequence"/>
</dbReference>
<feature type="domain" description="Nudix hydrolase" evidence="4">
    <location>
        <begin position="10"/>
        <end position="151"/>
    </location>
</feature>
<dbReference type="InterPro" id="IPR020084">
    <property type="entry name" value="NUDIX_hydrolase_CS"/>
</dbReference>
<evidence type="ECO:0000256" key="1">
    <source>
        <dbReference type="ARBA" id="ARBA00001936"/>
    </source>
</evidence>
<dbReference type="STRING" id="1193011.LEP1GSC058_2977"/>
<accession>S3US38</accession>
<keyword evidence="2 3" id="KW-0378">Hydrolase</keyword>
<dbReference type="Gene3D" id="3.90.79.10">
    <property type="entry name" value="Nucleoside Triphosphate Pyrophosphohydrolase"/>
    <property type="match status" value="1"/>
</dbReference>
<dbReference type="GO" id="GO:0019693">
    <property type="term" value="P:ribose phosphate metabolic process"/>
    <property type="evidence" value="ECO:0007669"/>
    <property type="project" value="TreeGrafter"/>
</dbReference>
<gene>
    <name evidence="5" type="ORF">LEP1GSC058_2977</name>
</gene>
<reference evidence="5" key="1">
    <citation type="submission" date="2013-04" db="EMBL/GenBank/DDBJ databases">
        <authorList>
            <person name="Harkins D.M."/>
            <person name="Durkin A.S."/>
            <person name="Selengut J.D."/>
            <person name="Sanka R."/>
            <person name="DePew J."/>
            <person name="Purushe J."/>
            <person name="Ahmed A."/>
            <person name="van der Linden H."/>
            <person name="Goris M.G.A."/>
            <person name="Hartskeerl R.A."/>
            <person name="Vinetz J.M."/>
            <person name="Sutton G.G."/>
            <person name="Nelson W.C."/>
            <person name="Fouts D.E."/>
        </authorList>
    </citation>
    <scope>NUCLEOTIDE SEQUENCE [LARGE SCALE GENOMIC DNA]</scope>
    <source>
        <strain evidence="5">BUT 6</strain>
    </source>
</reference>
<protein>
    <submittedName>
        <fullName evidence="5">RNA pyrophosphohydrolase</fullName>
    </submittedName>
</protein>
<dbReference type="InterPro" id="IPR000086">
    <property type="entry name" value="NUDIX_hydrolase_dom"/>
</dbReference>
<name>S3US38_9LEPT</name>
<dbReference type="EMBL" id="AKWZ02000010">
    <property type="protein sequence ID" value="EPG73221.1"/>
    <property type="molecule type" value="Genomic_DNA"/>
</dbReference>
<evidence type="ECO:0000313" key="5">
    <source>
        <dbReference type="EMBL" id="EPG73221.1"/>
    </source>
</evidence>
<keyword evidence="6" id="KW-1185">Reference proteome</keyword>
<evidence type="ECO:0000259" key="4">
    <source>
        <dbReference type="PROSITE" id="PS51462"/>
    </source>
</evidence>
<dbReference type="PROSITE" id="PS00893">
    <property type="entry name" value="NUDIX_BOX"/>
    <property type="match status" value="1"/>
</dbReference>
<sequence>MFSSYRMEKPYRKNVGMVVFNSKGKVLVGERTNFLGSWQFPQGGIDEGEGSEEAAQRELYEEVGIQNGIIIYEYPGWIQYEFPESLSLNKHLKKFRGQTQKWFLIYWNGIAEDCRLDVHEREFERVRFIPVHECLSTVVPFKRDVYERLVAEFEPKIRSYLSRGSIL</sequence>
<dbReference type="PROSITE" id="PS51462">
    <property type="entry name" value="NUDIX"/>
    <property type="match status" value="1"/>
</dbReference>
<dbReference type="SUPFAM" id="SSF55811">
    <property type="entry name" value="Nudix"/>
    <property type="match status" value="1"/>
</dbReference>
<dbReference type="AlphaFoldDB" id="S3US38"/>
<comment type="similarity">
    <text evidence="3">Belongs to the Nudix hydrolase family.</text>
</comment>
<dbReference type="GO" id="GO:0008893">
    <property type="term" value="F:guanosine-3',5'-bis(diphosphate) 3'-diphosphatase activity"/>
    <property type="evidence" value="ECO:0007669"/>
    <property type="project" value="TreeGrafter"/>
</dbReference>
<dbReference type="PRINTS" id="PR00502">
    <property type="entry name" value="NUDIXFAMILY"/>
</dbReference>
<dbReference type="NCBIfam" id="NF001936">
    <property type="entry name" value="PRK00714.1-3"/>
    <property type="match status" value="1"/>
</dbReference>
<dbReference type="PANTHER" id="PTHR11839">
    <property type="entry name" value="UDP/ADP-SUGAR PYROPHOSPHATASE"/>
    <property type="match status" value="1"/>
</dbReference>
<dbReference type="NCBIfam" id="NF001938">
    <property type="entry name" value="PRK00714.1-5"/>
    <property type="match status" value="1"/>
</dbReference>
<organism evidence="5 6">
    <name type="scientific">Leptospira fainei serovar Hurstbridge str. BUT 6</name>
    <dbReference type="NCBI Taxonomy" id="1193011"/>
    <lineage>
        <taxon>Bacteria</taxon>
        <taxon>Pseudomonadati</taxon>
        <taxon>Spirochaetota</taxon>
        <taxon>Spirochaetia</taxon>
        <taxon>Leptospirales</taxon>
        <taxon>Leptospiraceae</taxon>
        <taxon>Leptospira</taxon>
    </lineage>
</organism>
<dbReference type="PANTHER" id="PTHR11839:SF22">
    <property type="entry name" value="NUDIX HYDROLASE 26, CHLOROPLASTIC"/>
    <property type="match status" value="1"/>
</dbReference>
<dbReference type="InterPro" id="IPR020476">
    <property type="entry name" value="Nudix_hydrolase"/>
</dbReference>
<comment type="cofactor">
    <cofactor evidence="1">
        <name>Mn(2+)</name>
        <dbReference type="ChEBI" id="CHEBI:29035"/>
    </cofactor>
</comment>
<dbReference type="Pfam" id="PF00293">
    <property type="entry name" value="NUDIX"/>
    <property type="match status" value="1"/>
</dbReference>
<dbReference type="GO" id="GO:0006753">
    <property type="term" value="P:nucleoside phosphate metabolic process"/>
    <property type="evidence" value="ECO:0007669"/>
    <property type="project" value="TreeGrafter"/>
</dbReference>
<comment type="caution">
    <text evidence="5">The sequence shown here is derived from an EMBL/GenBank/DDBJ whole genome shotgun (WGS) entry which is preliminary data.</text>
</comment>
<proteinExistence type="inferred from homology"/>
<evidence type="ECO:0000256" key="3">
    <source>
        <dbReference type="RuleBase" id="RU003476"/>
    </source>
</evidence>